<evidence type="ECO:0000256" key="5">
    <source>
        <dbReference type="PROSITE-ProRule" id="PRU00182"/>
    </source>
</evidence>
<evidence type="ECO:0000256" key="4">
    <source>
        <dbReference type="PIRSR" id="PIRSR606225-1"/>
    </source>
</evidence>
<proteinExistence type="inferred from homology"/>
<feature type="domain" description="RNA-binding S4" evidence="7">
    <location>
        <begin position="23"/>
        <end position="83"/>
    </location>
</feature>
<dbReference type="InterPro" id="IPR006145">
    <property type="entry name" value="PsdUridine_synth_RsuA/RluA"/>
</dbReference>
<dbReference type="InterPro" id="IPR006224">
    <property type="entry name" value="PsdUridine_synth_RluA-like_CS"/>
</dbReference>
<dbReference type="GO" id="GO:0120159">
    <property type="term" value="F:rRNA pseudouridine synthase activity"/>
    <property type="evidence" value="ECO:0007669"/>
    <property type="project" value="UniProtKB-ARBA"/>
</dbReference>
<dbReference type="Pfam" id="PF00849">
    <property type="entry name" value="PseudoU_synth_2"/>
    <property type="match status" value="1"/>
</dbReference>
<dbReference type="FunFam" id="3.30.2350.10:FF:000006">
    <property type="entry name" value="Pseudouridine synthase"/>
    <property type="match status" value="1"/>
</dbReference>
<feature type="active site" evidence="4">
    <location>
        <position position="149"/>
    </location>
</feature>
<dbReference type="Gene3D" id="3.30.2350.10">
    <property type="entry name" value="Pseudouridine synthase"/>
    <property type="match status" value="1"/>
</dbReference>
<dbReference type="Pfam" id="PF01479">
    <property type="entry name" value="S4"/>
    <property type="match status" value="1"/>
</dbReference>
<evidence type="ECO:0000256" key="2">
    <source>
        <dbReference type="ARBA" id="ARBA00022884"/>
    </source>
</evidence>
<comment type="function">
    <text evidence="6">Responsible for synthesis of pseudouridine from uracil.</text>
</comment>
<evidence type="ECO:0000259" key="7">
    <source>
        <dbReference type="SMART" id="SM00363"/>
    </source>
</evidence>
<keyword evidence="2 5" id="KW-0694">RNA-binding</keyword>
<dbReference type="PANTHER" id="PTHR21600:SF44">
    <property type="entry name" value="RIBOSOMAL LARGE SUBUNIT PSEUDOURIDINE SYNTHASE D"/>
    <property type="match status" value="1"/>
</dbReference>
<dbReference type="PANTHER" id="PTHR21600">
    <property type="entry name" value="MITOCHONDRIAL RNA PSEUDOURIDINE SYNTHASE"/>
    <property type="match status" value="1"/>
</dbReference>
<evidence type="ECO:0000313" key="9">
    <source>
        <dbReference type="Proteomes" id="UP000249417"/>
    </source>
</evidence>
<dbReference type="InterPro" id="IPR020103">
    <property type="entry name" value="PsdUridine_synth_cat_dom_sf"/>
</dbReference>
<dbReference type="SMART" id="SM00363">
    <property type="entry name" value="S4"/>
    <property type="match status" value="1"/>
</dbReference>
<comment type="catalytic activity">
    <reaction evidence="6">
        <text>a uridine in RNA = a pseudouridine in RNA</text>
        <dbReference type="Rhea" id="RHEA:48348"/>
        <dbReference type="Rhea" id="RHEA-COMP:12068"/>
        <dbReference type="Rhea" id="RHEA-COMP:12069"/>
        <dbReference type="ChEBI" id="CHEBI:65314"/>
        <dbReference type="ChEBI" id="CHEBI:65315"/>
    </reaction>
</comment>
<protein>
    <recommendedName>
        <fullName evidence="6">Pseudouridine synthase</fullName>
        <ecNumber evidence="6">5.4.99.-</ecNumber>
    </recommendedName>
</protein>
<dbReference type="SUPFAM" id="SSF55120">
    <property type="entry name" value="Pseudouridine synthase"/>
    <property type="match status" value="1"/>
</dbReference>
<dbReference type="InterPro" id="IPR036986">
    <property type="entry name" value="S4_RNA-bd_sf"/>
</dbReference>
<dbReference type="GO" id="GO:0000455">
    <property type="term" value="P:enzyme-directed rRNA pseudouridine synthesis"/>
    <property type="evidence" value="ECO:0007669"/>
    <property type="project" value="TreeGrafter"/>
</dbReference>
<dbReference type="CDD" id="cd00165">
    <property type="entry name" value="S4"/>
    <property type="match status" value="1"/>
</dbReference>
<dbReference type="InterPro" id="IPR050188">
    <property type="entry name" value="RluA_PseudoU_synthase"/>
</dbReference>
<reference evidence="8 9" key="1">
    <citation type="submission" date="2017-08" db="EMBL/GenBank/DDBJ databases">
        <title>Infants hospitalized years apart are colonized by the same room-sourced microbial strains.</title>
        <authorList>
            <person name="Brooks B."/>
            <person name="Olm M.R."/>
            <person name="Firek B.A."/>
            <person name="Baker R."/>
            <person name="Thomas B.C."/>
            <person name="Morowitz M.J."/>
            <person name="Banfield J.F."/>
        </authorList>
    </citation>
    <scope>NUCLEOTIDE SEQUENCE [LARGE SCALE GENOMIC DNA]</scope>
    <source>
        <strain evidence="8">S2_005_002_R2_29</strain>
    </source>
</reference>
<name>A0A2W5PWW3_9BACT</name>
<dbReference type="GO" id="GO:0003723">
    <property type="term" value="F:RNA binding"/>
    <property type="evidence" value="ECO:0007669"/>
    <property type="project" value="UniProtKB-KW"/>
</dbReference>
<dbReference type="EC" id="5.4.99.-" evidence="6"/>
<evidence type="ECO:0000313" key="8">
    <source>
        <dbReference type="EMBL" id="PZQ46953.1"/>
    </source>
</evidence>
<dbReference type="CDD" id="cd02869">
    <property type="entry name" value="PseudoU_synth_RluA_like"/>
    <property type="match status" value="1"/>
</dbReference>
<comment type="caution">
    <text evidence="8">The sequence shown here is derived from an EMBL/GenBank/DDBJ whole genome shotgun (WGS) entry which is preliminary data.</text>
</comment>
<evidence type="ECO:0000256" key="3">
    <source>
        <dbReference type="ARBA" id="ARBA00023235"/>
    </source>
</evidence>
<evidence type="ECO:0000256" key="1">
    <source>
        <dbReference type="ARBA" id="ARBA00010876"/>
    </source>
</evidence>
<dbReference type="PROSITE" id="PS50889">
    <property type="entry name" value="S4"/>
    <property type="match status" value="1"/>
</dbReference>
<dbReference type="PROSITE" id="PS01129">
    <property type="entry name" value="PSI_RLU"/>
    <property type="match status" value="1"/>
</dbReference>
<gene>
    <name evidence="8" type="ORF">DI551_04165</name>
</gene>
<organism evidence="8 9">
    <name type="scientific">Micavibrio aeruginosavorus</name>
    <dbReference type="NCBI Taxonomy" id="349221"/>
    <lineage>
        <taxon>Bacteria</taxon>
        <taxon>Pseudomonadati</taxon>
        <taxon>Bdellovibrionota</taxon>
        <taxon>Bdellovibrionia</taxon>
        <taxon>Bdellovibrionales</taxon>
        <taxon>Pseudobdellovibrionaceae</taxon>
        <taxon>Micavibrio</taxon>
    </lineage>
</organism>
<dbReference type="SUPFAM" id="SSF55174">
    <property type="entry name" value="Alpha-L RNA-binding motif"/>
    <property type="match status" value="1"/>
</dbReference>
<sequence>MSDFDESEDEASGAQEFTVTDAGRLDKVLSDLAGDGVSRSRLKALIVDGQVALNGNICDDASRKVSIGDLISLTIPEAVEALPQPENIPLDVVYEDDDMLVINKAAGMVVHPGAGNQNGTLVSALLYHCGDTLSGIGGVKRPGIVHRLDKDTTGLMVVAKNDRAHNGLAAQLSDRSLSRIYQALVWKEITPIKGTINVPIGRHMQSRVKMSVRSHRMGREAITHYLREEVLHGVISLVTCQLETGRTHQIRVHMQHLGHPLLGDHVYGLPEQEQRSLLNRGLYEDDVKEAVLGFPRQALHAAGIHFVHPVTGEEMEFEADLPDDLAELFSILS</sequence>
<dbReference type="AlphaFoldDB" id="A0A2W5PWW3"/>
<comment type="similarity">
    <text evidence="1 6">Belongs to the pseudouridine synthase RluA family.</text>
</comment>
<dbReference type="InterPro" id="IPR006225">
    <property type="entry name" value="PsdUridine_synth_RluC/D"/>
</dbReference>
<dbReference type="EMBL" id="QFQB01000019">
    <property type="protein sequence ID" value="PZQ46953.1"/>
    <property type="molecule type" value="Genomic_DNA"/>
</dbReference>
<dbReference type="Proteomes" id="UP000249417">
    <property type="component" value="Unassembled WGS sequence"/>
</dbReference>
<dbReference type="InterPro" id="IPR002942">
    <property type="entry name" value="S4_RNA-bd"/>
</dbReference>
<keyword evidence="3 6" id="KW-0413">Isomerase</keyword>
<accession>A0A2W5PWW3</accession>
<dbReference type="NCBIfam" id="TIGR00005">
    <property type="entry name" value="rluA_subfam"/>
    <property type="match status" value="1"/>
</dbReference>
<evidence type="ECO:0000256" key="6">
    <source>
        <dbReference type="RuleBase" id="RU362028"/>
    </source>
</evidence>
<dbReference type="Gene3D" id="3.10.290.10">
    <property type="entry name" value="RNA-binding S4 domain"/>
    <property type="match status" value="1"/>
</dbReference>